<protein>
    <recommendedName>
        <fullName evidence="3">Tetratricopeptide repeat protein</fullName>
    </recommendedName>
</protein>
<organism evidence="1 2">
    <name type="scientific">Chthoniobacter flavus Ellin428</name>
    <dbReference type="NCBI Taxonomy" id="497964"/>
    <lineage>
        <taxon>Bacteria</taxon>
        <taxon>Pseudomonadati</taxon>
        <taxon>Verrucomicrobiota</taxon>
        <taxon>Spartobacteria</taxon>
        <taxon>Chthoniobacterales</taxon>
        <taxon>Chthoniobacteraceae</taxon>
        <taxon>Chthoniobacter</taxon>
    </lineage>
</organism>
<dbReference type="EMBL" id="ABVL01000003">
    <property type="protein sequence ID" value="EDY20906.1"/>
    <property type="molecule type" value="Genomic_DNA"/>
</dbReference>
<dbReference type="AlphaFoldDB" id="B4CXA8"/>
<sequence length="256" mass="29641" precursor="true">MTRRMVIAILVLLVFGAVRMPFEAELEKEHKAAYFHGAKLDLSLREKIGQMGFLAALSGFRAFVADVLWIHAHVLWERTEWGAMKVDFDAVTSLQPRCVLFWSQAAWHMGFNASVAAFEDPKQPREALRLKAQHEYFKLGEDYLLHGIENNPDVYNLYADLALLYEMKFKDHCKAAEYYARTAAFKNAPVFYHRFQYYELAQCPGHEREAYEALLKLYKEGENERLPTLLKWLGILQEKLNVPADQKIYIPPAPNP</sequence>
<comment type="caution">
    <text evidence="1">The sequence shown here is derived from an EMBL/GenBank/DDBJ whole genome shotgun (WGS) entry which is preliminary data.</text>
</comment>
<gene>
    <name evidence="1" type="ORF">CfE428DRAFT_1199</name>
</gene>
<keyword evidence="2" id="KW-1185">Reference proteome</keyword>
<evidence type="ECO:0008006" key="3">
    <source>
        <dbReference type="Google" id="ProtNLM"/>
    </source>
</evidence>
<dbReference type="Proteomes" id="UP000005824">
    <property type="component" value="Unassembled WGS sequence"/>
</dbReference>
<proteinExistence type="predicted"/>
<dbReference type="STRING" id="497964.CfE428DRAFT_1199"/>
<reference evidence="1 2" key="1">
    <citation type="journal article" date="2011" name="J. Bacteriol.">
        <title>Genome sequence of Chthoniobacter flavus Ellin428, an aerobic heterotrophic soil bacterium.</title>
        <authorList>
            <person name="Kant R."/>
            <person name="van Passel M.W."/>
            <person name="Palva A."/>
            <person name="Lucas S."/>
            <person name="Lapidus A."/>
            <person name="Glavina Del Rio T."/>
            <person name="Dalin E."/>
            <person name="Tice H."/>
            <person name="Bruce D."/>
            <person name="Goodwin L."/>
            <person name="Pitluck S."/>
            <person name="Larimer F.W."/>
            <person name="Land M.L."/>
            <person name="Hauser L."/>
            <person name="Sangwan P."/>
            <person name="de Vos W.M."/>
            <person name="Janssen P.H."/>
            <person name="Smidt H."/>
        </authorList>
    </citation>
    <scope>NUCLEOTIDE SEQUENCE [LARGE SCALE GENOMIC DNA]</scope>
    <source>
        <strain evidence="1 2">Ellin428</strain>
    </source>
</reference>
<name>B4CXA8_9BACT</name>
<evidence type="ECO:0000313" key="2">
    <source>
        <dbReference type="Proteomes" id="UP000005824"/>
    </source>
</evidence>
<evidence type="ECO:0000313" key="1">
    <source>
        <dbReference type="EMBL" id="EDY20906.1"/>
    </source>
</evidence>
<dbReference type="eggNOG" id="COG0457">
    <property type="taxonomic scope" value="Bacteria"/>
</dbReference>
<accession>B4CXA8</accession>
<dbReference type="InParanoid" id="B4CXA8"/>